<comment type="caution">
    <text evidence="3">The sequence shown here is derived from an EMBL/GenBank/DDBJ whole genome shotgun (WGS) entry which is preliminary data.</text>
</comment>
<dbReference type="AlphaFoldDB" id="A0A396IPG7"/>
<keyword evidence="1" id="KW-0812">Transmembrane</keyword>
<evidence type="ECO:0000256" key="1">
    <source>
        <dbReference type="SAM" id="Phobius"/>
    </source>
</evidence>
<dbReference type="Gramene" id="rna14678">
    <property type="protein sequence ID" value="RHN66641.1"/>
    <property type="gene ID" value="gene14678"/>
</dbReference>
<proteinExistence type="predicted"/>
<dbReference type="Pfam" id="PF07127">
    <property type="entry name" value="Nodulin_late"/>
    <property type="match status" value="1"/>
</dbReference>
<keyword evidence="1" id="KW-1133">Transmembrane helix</keyword>
<reference evidence="3" key="1">
    <citation type="journal article" date="2018" name="Nat. Plants">
        <title>Whole-genome landscape of Medicago truncatula symbiotic genes.</title>
        <authorList>
            <person name="Pecrix Y."/>
            <person name="Gamas P."/>
            <person name="Carrere S."/>
        </authorList>
    </citation>
    <scope>NUCLEOTIDE SEQUENCE</scope>
    <source>
        <tissue evidence="3">Leaves</tissue>
    </source>
</reference>
<keyword evidence="1" id="KW-0472">Membrane</keyword>
<evidence type="ECO:0000259" key="2">
    <source>
        <dbReference type="Pfam" id="PF07127"/>
    </source>
</evidence>
<feature type="domain" description="Late nodulin" evidence="2">
    <location>
        <begin position="1"/>
        <end position="54"/>
    </location>
</feature>
<dbReference type="GO" id="GO:0046872">
    <property type="term" value="F:metal ion binding"/>
    <property type="evidence" value="ECO:0007669"/>
    <property type="project" value="InterPro"/>
</dbReference>
<accession>A0A396IPG7</accession>
<dbReference type="Proteomes" id="UP000265566">
    <property type="component" value="Chromosome 3"/>
</dbReference>
<name>A0A396IPG7_MEDTR</name>
<protein>
    <submittedName>
        <fullName evidence="3">Putative Late nodulin</fullName>
    </submittedName>
</protein>
<feature type="transmembrane region" description="Helical" evidence="1">
    <location>
        <begin position="7"/>
        <end position="27"/>
    </location>
</feature>
<dbReference type="InterPro" id="IPR009810">
    <property type="entry name" value="Nodulin_late_dom"/>
</dbReference>
<dbReference type="EMBL" id="PSQE01000003">
    <property type="protein sequence ID" value="RHN66641.1"/>
    <property type="molecule type" value="Genomic_DNA"/>
</dbReference>
<organism evidence="3">
    <name type="scientific">Medicago truncatula</name>
    <name type="common">Barrel medic</name>
    <name type="synonym">Medicago tribuloides</name>
    <dbReference type="NCBI Taxonomy" id="3880"/>
    <lineage>
        <taxon>Eukaryota</taxon>
        <taxon>Viridiplantae</taxon>
        <taxon>Streptophyta</taxon>
        <taxon>Embryophyta</taxon>
        <taxon>Tracheophyta</taxon>
        <taxon>Spermatophyta</taxon>
        <taxon>Magnoliopsida</taxon>
        <taxon>eudicotyledons</taxon>
        <taxon>Gunneridae</taxon>
        <taxon>Pentapetalae</taxon>
        <taxon>rosids</taxon>
        <taxon>fabids</taxon>
        <taxon>Fabales</taxon>
        <taxon>Fabaceae</taxon>
        <taxon>Papilionoideae</taxon>
        <taxon>50 kb inversion clade</taxon>
        <taxon>NPAAA clade</taxon>
        <taxon>Hologalegina</taxon>
        <taxon>IRL clade</taxon>
        <taxon>Trifolieae</taxon>
        <taxon>Medicago</taxon>
    </lineage>
</organism>
<sequence>MNQIFKFVYALIIFFSLFLVVTNAGLFRCKVDIDCPQILCFEKQIAKCIDRMCECVNCQVH</sequence>
<evidence type="ECO:0000313" key="3">
    <source>
        <dbReference type="EMBL" id="RHN66641.1"/>
    </source>
</evidence>
<gene>
    <name evidence="3" type="ORF">MtrunA17_Chr3g0093511</name>
</gene>